<keyword evidence="8" id="KW-1185">Reference proteome</keyword>
<organism evidence="7 8">
    <name type="scientific">Caldimonas caldifontis</name>
    <dbReference type="NCBI Taxonomy" id="1452508"/>
    <lineage>
        <taxon>Bacteria</taxon>
        <taxon>Pseudomonadati</taxon>
        <taxon>Pseudomonadota</taxon>
        <taxon>Betaproteobacteria</taxon>
        <taxon>Burkholderiales</taxon>
        <taxon>Sphaerotilaceae</taxon>
        <taxon>Caldimonas</taxon>
    </lineage>
</organism>
<dbReference type="EC" id="3.1.26.5" evidence="6"/>
<keyword evidence="5 6" id="KW-0694">RNA-binding</keyword>
<evidence type="ECO:0000256" key="2">
    <source>
        <dbReference type="ARBA" id="ARBA00022722"/>
    </source>
</evidence>
<evidence type="ECO:0000256" key="3">
    <source>
        <dbReference type="ARBA" id="ARBA00022759"/>
    </source>
</evidence>
<comment type="subunit">
    <text evidence="6">Consists of a catalytic RNA component (M1 or rnpB) and a protein subunit.</text>
</comment>
<evidence type="ECO:0000313" key="8">
    <source>
        <dbReference type="Proteomes" id="UP000238605"/>
    </source>
</evidence>
<dbReference type="HAMAP" id="MF_00227">
    <property type="entry name" value="RNase_P"/>
    <property type="match status" value="1"/>
</dbReference>
<dbReference type="AlphaFoldDB" id="A0A2S5SXP1"/>
<name>A0A2S5SXP1_9BURK</name>
<comment type="caution">
    <text evidence="7">The sequence shown here is derived from an EMBL/GenBank/DDBJ whole genome shotgun (WGS) entry which is preliminary data.</text>
</comment>
<dbReference type="OrthoDB" id="398329at2"/>
<dbReference type="Pfam" id="PF00825">
    <property type="entry name" value="Ribonuclease_P"/>
    <property type="match status" value="1"/>
</dbReference>
<dbReference type="InterPro" id="IPR014721">
    <property type="entry name" value="Ribsml_uS5_D2-typ_fold_subgr"/>
</dbReference>
<dbReference type="EMBL" id="PSNX01000003">
    <property type="protein sequence ID" value="PPE67399.1"/>
    <property type="molecule type" value="Genomic_DNA"/>
</dbReference>
<dbReference type="RefSeq" id="WP_104301348.1">
    <property type="nucleotide sequence ID" value="NZ_PSNX01000003.1"/>
</dbReference>
<keyword evidence="2 6" id="KW-0540">Nuclease</keyword>
<dbReference type="InterPro" id="IPR020568">
    <property type="entry name" value="Ribosomal_Su5_D2-typ_SF"/>
</dbReference>
<evidence type="ECO:0000256" key="1">
    <source>
        <dbReference type="ARBA" id="ARBA00022694"/>
    </source>
</evidence>
<keyword evidence="4 6" id="KW-0378">Hydrolase</keyword>
<sequence length="156" mass="16901">MAPSSTPVGLVRLKRRADFERVLGAGGPAIVARSPHFVLHHLRESGQLSTGSAPDSGPLVDGSMALPRRLCVGVVIPKRWARRAVTRNVLKRQMYAAFARYQHVLPGGMWVARLRSSFDRSQFPSADSPALRQAVRVEIDALMAGAARRLGLGGQP</sequence>
<accession>A0A2S5SXP1</accession>
<dbReference type="InterPro" id="IPR000100">
    <property type="entry name" value="RNase_P"/>
</dbReference>
<proteinExistence type="inferred from homology"/>
<dbReference type="Gene3D" id="3.30.230.10">
    <property type="match status" value="1"/>
</dbReference>
<reference evidence="7 8" key="1">
    <citation type="submission" date="2018-02" db="EMBL/GenBank/DDBJ databases">
        <title>Reclassifiation of [Polyangium] brachysporum DSM 7029 as Guopingzhaonella breviflexa gen. nov., sp. nov., a member of the family Comamonadaceae.</title>
        <authorList>
            <person name="Tang B."/>
        </authorList>
    </citation>
    <scope>NUCLEOTIDE SEQUENCE [LARGE SCALE GENOMIC DNA]</scope>
    <source>
        <strain evidence="7 8">BCRC 80649</strain>
    </source>
</reference>
<evidence type="ECO:0000256" key="5">
    <source>
        <dbReference type="ARBA" id="ARBA00022884"/>
    </source>
</evidence>
<evidence type="ECO:0000256" key="6">
    <source>
        <dbReference type="HAMAP-Rule" id="MF_00227"/>
    </source>
</evidence>
<comment type="catalytic activity">
    <reaction evidence="6">
        <text>Endonucleolytic cleavage of RNA, removing 5'-extranucleotides from tRNA precursor.</text>
        <dbReference type="EC" id="3.1.26.5"/>
    </reaction>
</comment>
<dbReference type="GO" id="GO:0000049">
    <property type="term" value="F:tRNA binding"/>
    <property type="evidence" value="ECO:0007669"/>
    <property type="project" value="UniProtKB-UniRule"/>
</dbReference>
<dbReference type="Proteomes" id="UP000238605">
    <property type="component" value="Unassembled WGS sequence"/>
</dbReference>
<dbReference type="SUPFAM" id="SSF54211">
    <property type="entry name" value="Ribosomal protein S5 domain 2-like"/>
    <property type="match status" value="1"/>
</dbReference>
<comment type="similarity">
    <text evidence="6">Belongs to the RnpA family.</text>
</comment>
<comment type="function">
    <text evidence="6">RNaseP catalyzes the removal of the 5'-leader sequence from pre-tRNA to produce the mature 5'-terminus. It can also cleave other RNA substrates such as 4.5S RNA. The protein component plays an auxiliary but essential role in vivo by binding to the 5'-leader sequence and broadening the substrate specificity of the ribozyme.</text>
</comment>
<keyword evidence="3 6" id="KW-0255">Endonuclease</keyword>
<evidence type="ECO:0000313" key="7">
    <source>
        <dbReference type="EMBL" id="PPE67399.1"/>
    </source>
</evidence>
<evidence type="ECO:0000256" key="4">
    <source>
        <dbReference type="ARBA" id="ARBA00022801"/>
    </source>
</evidence>
<dbReference type="GO" id="GO:0004526">
    <property type="term" value="F:ribonuclease P activity"/>
    <property type="evidence" value="ECO:0007669"/>
    <property type="project" value="UniProtKB-UniRule"/>
</dbReference>
<dbReference type="GO" id="GO:0001682">
    <property type="term" value="P:tRNA 5'-leader removal"/>
    <property type="evidence" value="ECO:0007669"/>
    <property type="project" value="UniProtKB-UniRule"/>
</dbReference>
<gene>
    <name evidence="6" type="primary">rnpA</name>
    <name evidence="7" type="ORF">C1704_04360</name>
</gene>
<keyword evidence="1 6" id="KW-0819">tRNA processing</keyword>
<protein>
    <recommendedName>
        <fullName evidence="6">Ribonuclease P protein component</fullName>
        <shortName evidence="6">RNase P protein</shortName>
        <shortName evidence="6">RNaseP protein</shortName>
        <ecNumber evidence="6">3.1.26.5</ecNumber>
    </recommendedName>
    <alternativeName>
        <fullName evidence="6">Protein C5</fullName>
    </alternativeName>
</protein>